<dbReference type="GO" id="GO:0006220">
    <property type="term" value="P:pyrimidine nucleotide metabolic process"/>
    <property type="evidence" value="ECO:0007669"/>
    <property type="project" value="UniProtKB-UniRule"/>
</dbReference>
<proteinExistence type="inferred from homology"/>
<evidence type="ECO:0000313" key="12">
    <source>
        <dbReference type="Proteomes" id="UP000233750"/>
    </source>
</evidence>
<evidence type="ECO:0000259" key="10">
    <source>
        <dbReference type="Pfam" id="PF02224"/>
    </source>
</evidence>
<dbReference type="Gene3D" id="3.40.50.300">
    <property type="entry name" value="P-loop containing nucleotide triphosphate hydrolases"/>
    <property type="match status" value="1"/>
</dbReference>
<dbReference type="PANTHER" id="PTHR21299">
    <property type="entry name" value="CYTIDYLATE KINASE/PANTOATE-BETA-ALANINE LIGASE"/>
    <property type="match status" value="1"/>
</dbReference>
<evidence type="ECO:0000313" key="11">
    <source>
        <dbReference type="EMBL" id="PKV96569.1"/>
    </source>
</evidence>
<organism evidence="11 12">
    <name type="scientific">Amycolatopsis echigonensis</name>
    <dbReference type="NCBI Taxonomy" id="2576905"/>
    <lineage>
        <taxon>Bacteria</taxon>
        <taxon>Bacillati</taxon>
        <taxon>Actinomycetota</taxon>
        <taxon>Actinomycetes</taxon>
        <taxon>Pseudonocardiales</taxon>
        <taxon>Pseudonocardiaceae</taxon>
        <taxon>Amycolatopsis</taxon>
    </lineage>
</organism>
<dbReference type="GO" id="GO:0036430">
    <property type="term" value="F:CMP kinase activity"/>
    <property type="evidence" value="ECO:0007669"/>
    <property type="project" value="RHEA"/>
</dbReference>
<feature type="binding site" evidence="8">
    <location>
        <begin position="13"/>
        <end position="21"/>
    </location>
    <ligand>
        <name>ATP</name>
        <dbReference type="ChEBI" id="CHEBI:30616"/>
    </ligand>
</feature>
<dbReference type="Pfam" id="PF02224">
    <property type="entry name" value="Cytidylate_kin"/>
    <property type="match status" value="1"/>
</dbReference>
<keyword evidence="5 8" id="KW-0067">ATP-binding</keyword>
<keyword evidence="4 8" id="KW-0418">Kinase</keyword>
<keyword evidence="12" id="KW-1185">Reference proteome</keyword>
<dbReference type="InterPro" id="IPR027417">
    <property type="entry name" value="P-loop_NTPase"/>
</dbReference>
<dbReference type="GO" id="GO:0005829">
    <property type="term" value="C:cytosol"/>
    <property type="evidence" value="ECO:0007669"/>
    <property type="project" value="TreeGrafter"/>
</dbReference>
<evidence type="ECO:0000256" key="8">
    <source>
        <dbReference type="HAMAP-Rule" id="MF_00238"/>
    </source>
</evidence>
<keyword evidence="2 8" id="KW-0808">Transferase</keyword>
<sequence length="248" mass="25567">MTGALRGVVALDGPSGTGKTTVARKLAGRLSARYLDTGAMYRVVTLAALRAGVDLADEHAVGALAHDVDFSLGTDPDRPDVRLAGEDVAAEIRGPEVTGAVSPVSAVPQVREVLVARQRRMIADAVEDDGGIVVEGRDIGTTVAPDAPLKIYLTASAEVRAARRNTQDSAAGRASSVESARESVERRDRIDSTRAASPLRAAGDAVQVDTSELTIDQVIVALAELARGRGLLGDCPAAPAAAEAGVSR</sequence>
<reference evidence="11 12" key="1">
    <citation type="submission" date="2017-12" db="EMBL/GenBank/DDBJ databases">
        <title>Sequencing the genomes of 1000 Actinobacteria strains.</title>
        <authorList>
            <person name="Klenk H.-P."/>
        </authorList>
    </citation>
    <scope>NUCLEOTIDE SEQUENCE [LARGE SCALE GENOMIC DNA]</scope>
    <source>
        <strain evidence="11 12">DSM 45165</strain>
    </source>
</reference>
<dbReference type="EMBL" id="PJMY01000003">
    <property type="protein sequence ID" value="PKV96569.1"/>
    <property type="molecule type" value="Genomic_DNA"/>
</dbReference>
<dbReference type="RefSeq" id="WP_416332843.1">
    <property type="nucleotide sequence ID" value="NZ_PJMY01000003.1"/>
</dbReference>
<keyword evidence="3 8" id="KW-0547">Nucleotide-binding</keyword>
<dbReference type="NCBIfam" id="TIGR00017">
    <property type="entry name" value="cmk"/>
    <property type="match status" value="1"/>
</dbReference>
<comment type="similarity">
    <text evidence="1 8">Belongs to the cytidylate kinase family. Type 1 subfamily.</text>
</comment>
<protein>
    <recommendedName>
        <fullName evidence="8">Cytidylate kinase</fullName>
        <shortName evidence="8">CK</shortName>
        <ecNumber evidence="8">2.7.4.25</ecNumber>
    </recommendedName>
    <alternativeName>
        <fullName evidence="8">Cytidine monophosphate kinase</fullName>
        <shortName evidence="8">CMP kinase</shortName>
    </alternativeName>
</protein>
<dbReference type="InterPro" id="IPR003136">
    <property type="entry name" value="Cytidylate_kin"/>
</dbReference>
<dbReference type="Proteomes" id="UP000233750">
    <property type="component" value="Unassembled WGS sequence"/>
</dbReference>
<keyword evidence="8" id="KW-0963">Cytoplasm</keyword>
<evidence type="ECO:0000256" key="4">
    <source>
        <dbReference type="ARBA" id="ARBA00022777"/>
    </source>
</evidence>
<dbReference type="AlphaFoldDB" id="A0A2N3WRT6"/>
<dbReference type="PANTHER" id="PTHR21299:SF2">
    <property type="entry name" value="CYTIDYLATE KINASE"/>
    <property type="match status" value="1"/>
</dbReference>
<evidence type="ECO:0000256" key="3">
    <source>
        <dbReference type="ARBA" id="ARBA00022741"/>
    </source>
</evidence>
<comment type="catalytic activity">
    <reaction evidence="6 8">
        <text>dCMP + ATP = dCDP + ADP</text>
        <dbReference type="Rhea" id="RHEA:25094"/>
        <dbReference type="ChEBI" id="CHEBI:30616"/>
        <dbReference type="ChEBI" id="CHEBI:57566"/>
        <dbReference type="ChEBI" id="CHEBI:58593"/>
        <dbReference type="ChEBI" id="CHEBI:456216"/>
        <dbReference type="EC" id="2.7.4.25"/>
    </reaction>
</comment>
<feature type="compositionally biased region" description="Basic and acidic residues" evidence="9">
    <location>
        <begin position="179"/>
        <end position="192"/>
    </location>
</feature>
<dbReference type="GO" id="GO:0036431">
    <property type="term" value="F:dCMP kinase activity"/>
    <property type="evidence" value="ECO:0007669"/>
    <property type="project" value="InterPro"/>
</dbReference>
<accession>A0A2N3WRT6</accession>
<evidence type="ECO:0000256" key="1">
    <source>
        <dbReference type="ARBA" id="ARBA00009427"/>
    </source>
</evidence>
<dbReference type="EC" id="2.7.4.25" evidence="8"/>
<comment type="catalytic activity">
    <reaction evidence="7 8">
        <text>CMP + ATP = CDP + ADP</text>
        <dbReference type="Rhea" id="RHEA:11600"/>
        <dbReference type="ChEBI" id="CHEBI:30616"/>
        <dbReference type="ChEBI" id="CHEBI:58069"/>
        <dbReference type="ChEBI" id="CHEBI:60377"/>
        <dbReference type="ChEBI" id="CHEBI:456216"/>
        <dbReference type="EC" id="2.7.4.25"/>
    </reaction>
</comment>
<dbReference type="GO" id="GO:0015949">
    <property type="term" value="P:nucleobase-containing small molecule interconversion"/>
    <property type="evidence" value="ECO:0007669"/>
    <property type="project" value="TreeGrafter"/>
</dbReference>
<evidence type="ECO:0000256" key="6">
    <source>
        <dbReference type="ARBA" id="ARBA00047615"/>
    </source>
</evidence>
<feature type="compositionally biased region" description="Low complexity" evidence="9">
    <location>
        <begin position="169"/>
        <end position="178"/>
    </location>
</feature>
<dbReference type="InterPro" id="IPR011994">
    <property type="entry name" value="Cytidylate_kinase_dom"/>
</dbReference>
<dbReference type="SUPFAM" id="SSF52540">
    <property type="entry name" value="P-loop containing nucleoside triphosphate hydrolases"/>
    <property type="match status" value="1"/>
</dbReference>
<feature type="region of interest" description="Disordered" evidence="9">
    <location>
        <begin position="164"/>
        <end position="203"/>
    </location>
</feature>
<evidence type="ECO:0000256" key="7">
    <source>
        <dbReference type="ARBA" id="ARBA00048478"/>
    </source>
</evidence>
<comment type="caution">
    <text evidence="11">The sequence shown here is derived from an EMBL/GenBank/DDBJ whole genome shotgun (WGS) entry which is preliminary data.</text>
</comment>
<dbReference type="HAMAP" id="MF_00238">
    <property type="entry name" value="Cytidyl_kinase_type1"/>
    <property type="match status" value="1"/>
</dbReference>
<evidence type="ECO:0000256" key="5">
    <source>
        <dbReference type="ARBA" id="ARBA00022840"/>
    </source>
</evidence>
<dbReference type="GO" id="GO:0005524">
    <property type="term" value="F:ATP binding"/>
    <property type="evidence" value="ECO:0007669"/>
    <property type="project" value="UniProtKB-UniRule"/>
</dbReference>
<feature type="domain" description="Cytidylate kinase" evidence="10">
    <location>
        <begin position="9"/>
        <end position="226"/>
    </location>
</feature>
<evidence type="ECO:0000256" key="2">
    <source>
        <dbReference type="ARBA" id="ARBA00022679"/>
    </source>
</evidence>
<name>A0A2N3WRT6_9PSEU</name>
<dbReference type="CDD" id="cd02020">
    <property type="entry name" value="CMPK"/>
    <property type="match status" value="1"/>
</dbReference>
<gene>
    <name evidence="8" type="primary">cmk</name>
    <name evidence="11" type="ORF">ATK30_7522</name>
</gene>
<comment type="subcellular location">
    <subcellularLocation>
        <location evidence="8">Cytoplasm</location>
    </subcellularLocation>
</comment>
<evidence type="ECO:0000256" key="9">
    <source>
        <dbReference type="SAM" id="MobiDB-lite"/>
    </source>
</evidence>